<dbReference type="EMBL" id="CAADEY010000081">
    <property type="protein sequence ID" value="VFJ60427.1"/>
    <property type="molecule type" value="Genomic_DNA"/>
</dbReference>
<feature type="transmembrane region" description="Helical" evidence="1">
    <location>
        <begin position="21"/>
        <end position="43"/>
    </location>
</feature>
<name>A0A450T1S2_9GAMM</name>
<evidence type="ECO:0000313" key="2">
    <source>
        <dbReference type="EMBL" id="VFJ60427.1"/>
    </source>
</evidence>
<dbReference type="InterPro" id="IPR036737">
    <property type="entry name" value="OmpA-like_sf"/>
</dbReference>
<gene>
    <name evidence="2" type="ORF">BECKDK2373C_GA0170839_10814</name>
</gene>
<evidence type="ECO:0000256" key="1">
    <source>
        <dbReference type="SAM" id="Phobius"/>
    </source>
</evidence>
<dbReference type="AlphaFoldDB" id="A0A450T1S2"/>
<keyword evidence="1" id="KW-1133">Transmembrane helix</keyword>
<accession>A0A450T1S2</accession>
<reference evidence="2" key="1">
    <citation type="submission" date="2019-02" db="EMBL/GenBank/DDBJ databases">
        <authorList>
            <person name="Gruber-Vodicka R. H."/>
            <person name="Seah K. B. B."/>
        </authorList>
    </citation>
    <scope>NUCLEOTIDE SEQUENCE</scope>
    <source>
        <strain evidence="2">BECK_DK161</strain>
    </source>
</reference>
<organism evidence="2">
    <name type="scientific">Candidatus Kentrum sp. DK</name>
    <dbReference type="NCBI Taxonomy" id="2126562"/>
    <lineage>
        <taxon>Bacteria</taxon>
        <taxon>Pseudomonadati</taxon>
        <taxon>Pseudomonadota</taxon>
        <taxon>Gammaproteobacteria</taxon>
        <taxon>Candidatus Kentrum</taxon>
    </lineage>
</organism>
<proteinExistence type="predicted"/>
<dbReference type="Gene3D" id="3.30.1330.60">
    <property type="entry name" value="OmpA-like domain"/>
    <property type="match status" value="1"/>
</dbReference>
<keyword evidence="1" id="KW-0472">Membrane</keyword>
<sequence length="375" mass="42347">MIPPIKRSRGWLGKCSASIPIIDLLTLGILLSLVVATGLLLVIRDTVPPIEGLQSAEVQQLHTAREKLRALSEIANLVPPEIDIPDTAQTGNPNLLNRLRNIGAVAEKLSRSRDLTTKEGYRIEKGVLQTLTDAMRRGHLCAVSDVSSEFPEIQKLLSAFLVLGEQRTKALGITAECLRGQLAQQLAFWDAQKANLCKLDRELPASPQFPINASLGEYLAAGRELATYRNRIWKLHALCIESKKEVIGEDLLKFKYDRYNAFDMTSEAVMVAKDRIRRLVDKHHEFRNIYVEGHCDPQGGDEYNYRLSFMRALYVSGIIRRHLDAQGLEEGGDYFLHIIGYSKRRPLPRKPGEPEAAWYSRLRRIELGFQRIHSS</sequence>
<keyword evidence="1" id="KW-0812">Transmembrane</keyword>
<protein>
    <submittedName>
        <fullName evidence="2">OmpA family protein</fullName>
    </submittedName>
</protein>
<dbReference type="SUPFAM" id="SSF103088">
    <property type="entry name" value="OmpA-like"/>
    <property type="match status" value="1"/>
</dbReference>